<dbReference type="GO" id="GO:0000166">
    <property type="term" value="F:nucleotide binding"/>
    <property type="evidence" value="ECO:0007669"/>
    <property type="project" value="InterPro"/>
</dbReference>
<dbReference type="SUPFAM" id="SSF51735">
    <property type="entry name" value="NAD(P)-binding Rossmann-fold domains"/>
    <property type="match status" value="1"/>
</dbReference>
<keyword evidence="4" id="KW-1185">Reference proteome</keyword>
<organism evidence="3 4">
    <name type="scientific">Diplocloster agilis</name>
    <dbReference type="NCBI Taxonomy" id="2850323"/>
    <lineage>
        <taxon>Bacteria</taxon>
        <taxon>Bacillati</taxon>
        <taxon>Bacillota</taxon>
        <taxon>Clostridia</taxon>
        <taxon>Lachnospirales</taxon>
        <taxon>Lachnospiraceae</taxon>
        <taxon>Diplocloster</taxon>
    </lineage>
</organism>
<evidence type="ECO:0000313" key="3">
    <source>
        <dbReference type="EMBL" id="MBU9739146.1"/>
    </source>
</evidence>
<evidence type="ECO:0000259" key="1">
    <source>
        <dbReference type="Pfam" id="PF01408"/>
    </source>
</evidence>
<name>A0A949K769_9FIRM</name>
<evidence type="ECO:0000259" key="2">
    <source>
        <dbReference type="Pfam" id="PF22725"/>
    </source>
</evidence>
<feature type="domain" description="Gfo/Idh/MocA-like oxidoreductase N-terminal" evidence="1">
    <location>
        <begin position="2"/>
        <end position="121"/>
    </location>
</feature>
<reference evidence="3" key="1">
    <citation type="submission" date="2021-06" db="EMBL/GenBank/DDBJ databases">
        <title>Description of novel taxa of the family Lachnospiraceae.</title>
        <authorList>
            <person name="Chaplin A.V."/>
            <person name="Sokolova S.R."/>
            <person name="Pikina A.P."/>
            <person name="Korzhanova M."/>
            <person name="Belova V."/>
            <person name="Korostin D."/>
            <person name="Efimov B.A."/>
        </authorList>
    </citation>
    <scope>NUCLEOTIDE SEQUENCE</scope>
    <source>
        <strain evidence="3">ASD5720</strain>
    </source>
</reference>
<proteinExistence type="predicted"/>
<accession>A0A949K769</accession>
<feature type="domain" description="GFO/IDH/MocA-like oxidoreductase" evidence="2">
    <location>
        <begin position="131"/>
        <end position="247"/>
    </location>
</feature>
<dbReference type="Pfam" id="PF22725">
    <property type="entry name" value="GFO_IDH_MocA_C3"/>
    <property type="match status" value="1"/>
</dbReference>
<comment type="caution">
    <text evidence="3">The sequence shown here is derived from an EMBL/GenBank/DDBJ whole genome shotgun (WGS) entry which is preliminary data.</text>
</comment>
<dbReference type="PANTHER" id="PTHR43377">
    <property type="entry name" value="BILIVERDIN REDUCTASE A"/>
    <property type="match status" value="1"/>
</dbReference>
<dbReference type="Proteomes" id="UP000712157">
    <property type="component" value="Unassembled WGS sequence"/>
</dbReference>
<dbReference type="InterPro" id="IPR051450">
    <property type="entry name" value="Gfo/Idh/MocA_Oxidoreductases"/>
</dbReference>
<sequence length="338" mass="37723">MLKIGLIGAGYMGGMHTACYQALMEEDVKVTAVADLRPEYAKAAAEKFSAQIYQEGMDLIEQADVDVIDICLPTYLHTKYAVAAMKKGRAVFIEKPVCLSPDEMELLLAAQRETGVPVMVGQCIRLWSEYAWLKEAVENKTYGALRSGVFKRISPLPGWAWENWLHRPECSGTVAMDMHVHDVDYVRYLLGDPLEVTARAARDSEGVIQQIFATYGYEDAAVTVEACWDYPDAFPFTMEYRVKFDEATVVFDSSATPSLAVYPKTGGRIIPELDKEFESENDIGGNISSLGGYYNELRYFTQGVKNHTPLTIATLEEAIRSVRLVLQEIELAGGMRRP</sequence>
<dbReference type="InterPro" id="IPR000683">
    <property type="entry name" value="Gfo/Idh/MocA-like_OxRdtase_N"/>
</dbReference>
<gene>
    <name evidence="3" type="ORF">KTH89_21645</name>
</gene>
<dbReference type="Gene3D" id="3.40.50.720">
    <property type="entry name" value="NAD(P)-binding Rossmann-like Domain"/>
    <property type="match status" value="1"/>
</dbReference>
<dbReference type="InterPro" id="IPR036291">
    <property type="entry name" value="NAD(P)-bd_dom_sf"/>
</dbReference>
<dbReference type="PANTHER" id="PTHR43377:SF1">
    <property type="entry name" value="BILIVERDIN REDUCTASE A"/>
    <property type="match status" value="1"/>
</dbReference>
<dbReference type="Pfam" id="PF01408">
    <property type="entry name" value="GFO_IDH_MocA"/>
    <property type="match status" value="1"/>
</dbReference>
<dbReference type="SUPFAM" id="SSF55347">
    <property type="entry name" value="Glyceraldehyde-3-phosphate dehydrogenase-like, C-terminal domain"/>
    <property type="match status" value="1"/>
</dbReference>
<protein>
    <submittedName>
        <fullName evidence="3">Gfo/Idh/MocA family oxidoreductase</fullName>
    </submittedName>
</protein>
<dbReference type="Gene3D" id="3.30.360.10">
    <property type="entry name" value="Dihydrodipicolinate Reductase, domain 2"/>
    <property type="match status" value="1"/>
</dbReference>
<evidence type="ECO:0000313" key="4">
    <source>
        <dbReference type="Proteomes" id="UP000712157"/>
    </source>
</evidence>
<dbReference type="EMBL" id="JAHQCW010000050">
    <property type="protein sequence ID" value="MBU9739146.1"/>
    <property type="molecule type" value="Genomic_DNA"/>
</dbReference>
<dbReference type="RefSeq" id="WP_238723063.1">
    <property type="nucleotide sequence ID" value="NZ_JAHQCW010000050.1"/>
</dbReference>
<dbReference type="InterPro" id="IPR055170">
    <property type="entry name" value="GFO_IDH_MocA-like_dom"/>
</dbReference>
<dbReference type="AlphaFoldDB" id="A0A949K769"/>